<organism evidence="12 13">
    <name type="scientific">Aedoeadaptatus coxii</name>
    <dbReference type="NCBI Taxonomy" id="755172"/>
    <lineage>
        <taxon>Bacteria</taxon>
        <taxon>Bacillati</taxon>
        <taxon>Bacillota</taxon>
        <taxon>Tissierellia</taxon>
        <taxon>Tissierellales</taxon>
        <taxon>Peptoniphilaceae</taxon>
        <taxon>Aedoeadaptatus</taxon>
    </lineage>
</organism>
<comment type="subcellular location">
    <subcellularLocation>
        <location evidence="10">Cell membrane</location>
        <topology evidence="10">Multi-pass membrane protein</topology>
    </subcellularLocation>
    <subcellularLocation>
        <location evidence="1">Membrane</location>
        <topology evidence="1">Multi-pass membrane protein</topology>
    </subcellularLocation>
</comment>
<dbReference type="AlphaFoldDB" id="A0A134ACA0"/>
<dbReference type="SUPFAM" id="SSF103491">
    <property type="entry name" value="Preprotein translocase SecY subunit"/>
    <property type="match status" value="1"/>
</dbReference>
<evidence type="ECO:0000256" key="6">
    <source>
        <dbReference type="ARBA" id="ARBA00022989"/>
    </source>
</evidence>
<evidence type="ECO:0000256" key="2">
    <source>
        <dbReference type="ARBA" id="ARBA00005751"/>
    </source>
</evidence>
<keyword evidence="8 10" id="KW-0472">Membrane</keyword>
<dbReference type="OrthoDB" id="9809248at2"/>
<dbReference type="InterPro" id="IPR002208">
    <property type="entry name" value="SecY/SEC61-alpha"/>
</dbReference>
<comment type="function">
    <text evidence="10">The central subunit of the protein translocation channel SecYEG. Consists of two halves formed by TMs 1-5 and 6-10. These two domains form a lateral gate at the front which open onto the bilayer between TMs 2 and 7, and are clamped together by SecE at the back. The channel is closed by both a pore ring composed of hydrophobic SecY resides and a short helix (helix 2A) on the extracellular side of the membrane which forms a plug. The plug probably moves laterally to allow the channel to open. The ring and the pore may move independently.</text>
</comment>
<dbReference type="EMBL" id="LSDG01000043">
    <property type="protein sequence ID" value="KXB65342.1"/>
    <property type="molecule type" value="Genomic_DNA"/>
</dbReference>
<dbReference type="PROSITE" id="PS00756">
    <property type="entry name" value="SECY_2"/>
    <property type="match status" value="1"/>
</dbReference>
<dbReference type="GO" id="GO:0006605">
    <property type="term" value="P:protein targeting"/>
    <property type="evidence" value="ECO:0007669"/>
    <property type="project" value="UniProtKB-UniRule"/>
</dbReference>
<keyword evidence="13" id="KW-1185">Reference proteome</keyword>
<evidence type="ECO:0000256" key="1">
    <source>
        <dbReference type="ARBA" id="ARBA00004141"/>
    </source>
</evidence>
<dbReference type="GO" id="GO:0065002">
    <property type="term" value="P:intracellular protein transmembrane transport"/>
    <property type="evidence" value="ECO:0007669"/>
    <property type="project" value="UniProtKB-UniRule"/>
</dbReference>
<feature type="transmembrane region" description="Helical" evidence="10">
    <location>
        <begin position="255"/>
        <end position="284"/>
    </location>
</feature>
<evidence type="ECO:0000256" key="9">
    <source>
        <dbReference type="ARBA" id="ARBA00039733"/>
    </source>
</evidence>
<dbReference type="InterPro" id="IPR023201">
    <property type="entry name" value="SecY_dom_sf"/>
</dbReference>
<sequence>MIQTFRDAWKIPEIRKKLLFTLFMLVVFRFGSHIPVPFMDRAAIAQIFSQQEGGILSFLDLMSGGNFGHFSIFATSIYPYITASIVLQLLTIAIPSLEALSKEGETGRKKIAKYTRYLAVVLAAVQAIGYTYGFYRKAVNTSNPFQDVVIILSVVAGSTFLIWIGEMITEKGIGNGISLLIFAGIVARFPADIWASIRLASIGRVSWAWVAVFAVLAIGIVVLVVALNEGQRRVPVQYAKRVVGRKMYGGQSTHIPIKVLMSGVMPIIFAQTIMSIPSIIVMFQGPNSEAAKFMTKWFTPAGDIGVFIYSIFMILLIVFFTFFYTAIQFNTVEYSKNLQQNGGFIPGIRPGKKTSDYLQSVVNRLVFPGAIALAFLSVLPTILEKITKLHFSFGGTSLIIVVGVIMETARVLEQQLMMRHYKGFLK</sequence>
<dbReference type="RefSeq" id="WP_068368883.1">
    <property type="nucleotide sequence ID" value="NZ_CAIJCT010000004.1"/>
</dbReference>
<feature type="transmembrane region" description="Helical" evidence="10">
    <location>
        <begin position="361"/>
        <end position="383"/>
    </location>
</feature>
<keyword evidence="10" id="KW-1003">Cell membrane</keyword>
<evidence type="ECO:0000256" key="10">
    <source>
        <dbReference type="HAMAP-Rule" id="MF_01465"/>
    </source>
</evidence>
<comment type="caution">
    <text evidence="12">The sequence shown here is derived from an EMBL/GenBank/DDBJ whole genome shotgun (WGS) entry which is preliminary data.</text>
</comment>
<evidence type="ECO:0000256" key="11">
    <source>
        <dbReference type="RuleBase" id="RU004349"/>
    </source>
</evidence>
<keyword evidence="5 10" id="KW-0653">Protein transport</keyword>
<dbReference type="Gene3D" id="1.10.3370.10">
    <property type="entry name" value="SecY subunit domain"/>
    <property type="match status" value="1"/>
</dbReference>
<protein>
    <recommendedName>
        <fullName evidence="9 10">Protein translocase subunit SecY</fullName>
    </recommendedName>
</protein>
<dbReference type="PIRSF" id="PIRSF004557">
    <property type="entry name" value="SecY"/>
    <property type="match status" value="1"/>
</dbReference>
<keyword evidence="4 10" id="KW-0812">Transmembrane</keyword>
<dbReference type="HAMAP" id="MF_01465">
    <property type="entry name" value="SecY"/>
    <property type="match status" value="1"/>
</dbReference>
<dbReference type="PANTHER" id="PTHR10906">
    <property type="entry name" value="SECY/SEC61-ALPHA FAMILY MEMBER"/>
    <property type="match status" value="1"/>
</dbReference>
<feature type="transmembrane region" description="Helical" evidence="10">
    <location>
        <begin position="389"/>
        <end position="412"/>
    </location>
</feature>
<evidence type="ECO:0000313" key="12">
    <source>
        <dbReference type="EMBL" id="KXB65342.1"/>
    </source>
</evidence>
<dbReference type="Pfam" id="PF00344">
    <property type="entry name" value="SecY"/>
    <property type="match status" value="1"/>
</dbReference>
<comment type="similarity">
    <text evidence="2 10 11">Belongs to the SecY/SEC61-alpha family.</text>
</comment>
<feature type="transmembrane region" description="Helical" evidence="10">
    <location>
        <begin position="176"/>
        <end position="195"/>
    </location>
</feature>
<keyword evidence="7 10" id="KW-0811">Translocation</keyword>
<evidence type="ECO:0000313" key="13">
    <source>
        <dbReference type="Proteomes" id="UP000070442"/>
    </source>
</evidence>
<evidence type="ECO:0000256" key="8">
    <source>
        <dbReference type="ARBA" id="ARBA00023136"/>
    </source>
</evidence>
<name>A0A134ACA0_9FIRM</name>
<dbReference type="PRINTS" id="PR00303">
    <property type="entry name" value="SECYTRNLCASE"/>
</dbReference>
<feature type="transmembrane region" description="Helical" evidence="10">
    <location>
        <begin position="69"/>
        <end position="94"/>
    </location>
</feature>
<evidence type="ECO:0000256" key="7">
    <source>
        <dbReference type="ARBA" id="ARBA00023010"/>
    </source>
</evidence>
<keyword evidence="6 10" id="KW-1133">Transmembrane helix</keyword>
<dbReference type="NCBIfam" id="TIGR00967">
    <property type="entry name" value="3a0501s007"/>
    <property type="match status" value="1"/>
</dbReference>
<accession>A0A134ACA0</accession>
<feature type="transmembrane region" description="Helical" evidence="10">
    <location>
        <begin position="207"/>
        <end position="227"/>
    </location>
</feature>
<feature type="transmembrane region" description="Helical" evidence="10">
    <location>
        <begin position="114"/>
        <end position="133"/>
    </location>
</feature>
<feature type="transmembrane region" description="Helical" evidence="10">
    <location>
        <begin position="145"/>
        <end position="164"/>
    </location>
</feature>
<feature type="transmembrane region" description="Helical" evidence="10">
    <location>
        <begin position="304"/>
        <end position="327"/>
    </location>
</feature>
<dbReference type="GO" id="GO:0005886">
    <property type="term" value="C:plasma membrane"/>
    <property type="evidence" value="ECO:0007669"/>
    <property type="project" value="UniProtKB-SubCell"/>
</dbReference>
<gene>
    <name evidence="10" type="primary">secY</name>
    <name evidence="12" type="ORF">HMPREF1863_01438</name>
</gene>
<evidence type="ECO:0000256" key="5">
    <source>
        <dbReference type="ARBA" id="ARBA00022927"/>
    </source>
</evidence>
<evidence type="ECO:0000256" key="4">
    <source>
        <dbReference type="ARBA" id="ARBA00022692"/>
    </source>
</evidence>
<dbReference type="InterPro" id="IPR030659">
    <property type="entry name" value="SecY_CS"/>
</dbReference>
<dbReference type="InterPro" id="IPR026593">
    <property type="entry name" value="SecY"/>
</dbReference>
<evidence type="ECO:0000256" key="3">
    <source>
        <dbReference type="ARBA" id="ARBA00022448"/>
    </source>
</evidence>
<dbReference type="FunFam" id="1.10.3370.10:FF:000001">
    <property type="entry name" value="Preprotein translocase subunit SecY"/>
    <property type="match status" value="1"/>
</dbReference>
<comment type="subunit">
    <text evidence="10">Component of the Sec protein translocase complex. Heterotrimer consisting of SecY, SecE and SecG subunits. The heterotrimers can form oligomers, although 1 heterotrimer is thought to be able to translocate proteins. Interacts with the ribosome. Interacts with SecDF, and other proteins may be involved. Interacts with SecA.</text>
</comment>
<reference evidence="13" key="1">
    <citation type="submission" date="2016-01" db="EMBL/GenBank/DDBJ databases">
        <authorList>
            <person name="Mitreva M."/>
            <person name="Pepin K.H."/>
            <person name="Mihindukulasuriya K.A."/>
            <person name="Fulton R."/>
            <person name="Fronick C."/>
            <person name="O'Laughlin M."/>
            <person name="Miner T."/>
            <person name="Herter B."/>
            <person name="Rosa B.A."/>
            <person name="Cordes M."/>
            <person name="Tomlinson C."/>
            <person name="Wollam A."/>
            <person name="Palsikar V.B."/>
            <person name="Mardis E.R."/>
            <person name="Wilson R.K."/>
        </authorList>
    </citation>
    <scope>NUCLEOTIDE SEQUENCE [LARGE SCALE GENOMIC DNA]</scope>
    <source>
        <strain evidence="13">DNF00729</strain>
    </source>
</reference>
<dbReference type="GO" id="GO:0043952">
    <property type="term" value="P:protein transport by the Sec complex"/>
    <property type="evidence" value="ECO:0007669"/>
    <property type="project" value="UniProtKB-UniRule"/>
</dbReference>
<proteinExistence type="inferred from homology"/>
<comment type="caution">
    <text evidence="10">Lacks conserved residue(s) required for the propagation of feature annotation.</text>
</comment>
<dbReference type="Proteomes" id="UP000070442">
    <property type="component" value="Unassembled WGS sequence"/>
</dbReference>
<dbReference type="STRING" id="755172.HMPREF1863_01438"/>
<dbReference type="PATRIC" id="fig|755172.3.peg.1398"/>
<keyword evidence="3 10" id="KW-0813">Transport</keyword>